<gene>
    <name evidence="2" type="primary">SSCI77690.1</name>
</gene>
<keyword evidence="3" id="KW-1185">Reference proteome</keyword>
<evidence type="ECO:0000256" key="1">
    <source>
        <dbReference type="SAM" id="MobiDB-lite"/>
    </source>
</evidence>
<feature type="region of interest" description="Disordered" evidence="1">
    <location>
        <begin position="1"/>
        <end position="24"/>
    </location>
</feature>
<sequence>MAREVGTGSPHCRQWRARDPKGRRSSWEVLEATMDDVNARLEGKAA</sequence>
<protein>
    <submittedName>
        <fullName evidence="2">Uncharacterized protein</fullName>
    </submittedName>
</protein>
<evidence type="ECO:0000313" key="2">
    <source>
        <dbReference type="EMBL" id="CDW99478.1"/>
    </source>
</evidence>
<dbReference type="AlphaFoldDB" id="A0A0F7SDV2"/>
<accession>A0A0F7SDV2</accession>
<evidence type="ECO:0000313" key="3">
    <source>
        <dbReference type="Proteomes" id="UP000242770"/>
    </source>
</evidence>
<dbReference type="Proteomes" id="UP000242770">
    <property type="component" value="Unassembled WGS sequence"/>
</dbReference>
<name>A0A0F7SDV2_9BASI</name>
<dbReference type="EMBL" id="CCFA01004748">
    <property type="protein sequence ID" value="CDW99478.1"/>
    <property type="molecule type" value="Genomic_DNA"/>
</dbReference>
<organism evidence="2 3">
    <name type="scientific">Sporisorium scitamineum</name>
    <dbReference type="NCBI Taxonomy" id="49012"/>
    <lineage>
        <taxon>Eukaryota</taxon>
        <taxon>Fungi</taxon>
        <taxon>Dikarya</taxon>
        <taxon>Basidiomycota</taxon>
        <taxon>Ustilaginomycotina</taxon>
        <taxon>Ustilaginomycetes</taxon>
        <taxon>Ustilaginales</taxon>
        <taxon>Ustilaginaceae</taxon>
        <taxon>Sporisorium</taxon>
    </lineage>
</organism>
<proteinExistence type="predicted"/>
<reference evidence="3" key="1">
    <citation type="submission" date="2014-06" db="EMBL/GenBank/DDBJ databases">
        <authorList>
            <person name="Berkman P.J."/>
        </authorList>
    </citation>
    <scope>NUCLEOTIDE SEQUENCE [LARGE SCALE GENOMIC DNA]</scope>
</reference>